<keyword evidence="1" id="KW-0649">Protein kinase inhibitor</keyword>
<accession>A0AAV2EMY2</accession>
<evidence type="ECO:0000313" key="5">
    <source>
        <dbReference type="Proteomes" id="UP001497516"/>
    </source>
</evidence>
<dbReference type="EMBL" id="OZ034818">
    <property type="protein sequence ID" value="CAL1386948.1"/>
    <property type="molecule type" value="Genomic_DNA"/>
</dbReference>
<dbReference type="AlphaFoldDB" id="A0AAV2EMY2"/>
<dbReference type="PANTHER" id="PTHR33142:SF13">
    <property type="entry name" value="CYCLIN-DEPENDENT PROTEIN KINASE INHIBITOR SMR1"/>
    <property type="match status" value="1"/>
</dbReference>
<dbReference type="GO" id="GO:0032875">
    <property type="term" value="P:regulation of DNA endoreduplication"/>
    <property type="evidence" value="ECO:0007669"/>
    <property type="project" value="InterPro"/>
</dbReference>
<feature type="compositionally biased region" description="Basic and acidic residues" evidence="3">
    <location>
        <begin position="63"/>
        <end position="72"/>
    </location>
</feature>
<feature type="region of interest" description="Disordered" evidence="3">
    <location>
        <begin position="1"/>
        <end position="92"/>
    </location>
</feature>
<evidence type="ECO:0000256" key="1">
    <source>
        <dbReference type="ARBA" id="ARBA00023013"/>
    </source>
</evidence>
<name>A0AAV2EMY2_9ROSI</name>
<dbReference type="Proteomes" id="UP001497516">
    <property type="component" value="Chromosome 5"/>
</dbReference>
<proteinExistence type="predicted"/>
<feature type="compositionally biased region" description="Basic and acidic residues" evidence="3">
    <location>
        <begin position="44"/>
        <end position="54"/>
    </location>
</feature>
<dbReference type="InterPro" id="IPR040389">
    <property type="entry name" value="SMR"/>
</dbReference>
<gene>
    <name evidence="4" type="ORF">LTRI10_LOCUS27964</name>
</gene>
<dbReference type="PANTHER" id="PTHR33142">
    <property type="entry name" value="CYCLIN-DEPENDENT PROTEIN KINASE INHIBITOR SMR13"/>
    <property type="match status" value="1"/>
</dbReference>
<evidence type="ECO:0000256" key="3">
    <source>
        <dbReference type="SAM" id="MobiDB-lite"/>
    </source>
</evidence>
<protein>
    <submittedName>
        <fullName evidence="4">Uncharacterized protein</fullName>
    </submittedName>
</protein>
<keyword evidence="5" id="KW-1185">Reference proteome</keyword>
<organism evidence="4 5">
    <name type="scientific">Linum trigynum</name>
    <dbReference type="NCBI Taxonomy" id="586398"/>
    <lineage>
        <taxon>Eukaryota</taxon>
        <taxon>Viridiplantae</taxon>
        <taxon>Streptophyta</taxon>
        <taxon>Embryophyta</taxon>
        <taxon>Tracheophyta</taxon>
        <taxon>Spermatophyta</taxon>
        <taxon>Magnoliopsida</taxon>
        <taxon>eudicotyledons</taxon>
        <taxon>Gunneridae</taxon>
        <taxon>Pentapetalae</taxon>
        <taxon>rosids</taxon>
        <taxon>fabids</taxon>
        <taxon>Malpighiales</taxon>
        <taxon>Linaceae</taxon>
        <taxon>Linum</taxon>
    </lineage>
</organism>
<evidence type="ECO:0000313" key="4">
    <source>
        <dbReference type="EMBL" id="CAL1386948.1"/>
    </source>
</evidence>
<dbReference type="GO" id="GO:0004860">
    <property type="term" value="F:protein kinase inhibitor activity"/>
    <property type="evidence" value="ECO:0007669"/>
    <property type="project" value="UniProtKB-KW"/>
</dbReference>
<keyword evidence="2" id="KW-0131">Cell cycle</keyword>
<sequence>MSADLDSRPSLPKIRVGISLRDTPQPSTSGGEEEEGDVVILNDNSDRNPVEKEIVNSISSSEEECRTPKSSEFKIPAVPSCPPAPRKPKRKAIPCKRKLEPELDFFDAVNREEVESFFRSGFHLAKRIRCPDLVSL</sequence>
<evidence type="ECO:0000256" key="2">
    <source>
        <dbReference type="ARBA" id="ARBA00023306"/>
    </source>
</evidence>
<reference evidence="4 5" key="1">
    <citation type="submission" date="2024-04" db="EMBL/GenBank/DDBJ databases">
        <authorList>
            <person name="Fracassetti M."/>
        </authorList>
    </citation>
    <scope>NUCLEOTIDE SEQUENCE [LARGE SCALE GENOMIC DNA]</scope>
</reference>